<keyword evidence="2" id="KW-1185">Reference proteome</keyword>
<organism evidence="1 2">
    <name type="scientific">Hebeloma cylindrosporum</name>
    <dbReference type="NCBI Taxonomy" id="76867"/>
    <lineage>
        <taxon>Eukaryota</taxon>
        <taxon>Fungi</taxon>
        <taxon>Dikarya</taxon>
        <taxon>Basidiomycota</taxon>
        <taxon>Agaricomycotina</taxon>
        <taxon>Agaricomycetes</taxon>
        <taxon>Agaricomycetidae</taxon>
        <taxon>Agaricales</taxon>
        <taxon>Agaricineae</taxon>
        <taxon>Hymenogastraceae</taxon>
        <taxon>Hebeloma</taxon>
    </lineage>
</organism>
<accession>A0A0C3BUR5</accession>
<dbReference type="SUPFAM" id="SSF52047">
    <property type="entry name" value="RNI-like"/>
    <property type="match status" value="1"/>
</dbReference>
<dbReference type="OrthoDB" id="2884925at2759"/>
<proteinExistence type="predicted"/>
<dbReference type="EMBL" id="KN831813">
    <property type="protein sequence ID" value="KIM35829.1"/>
    <property type="molecule type" value="Genomic_DNA"/>
</dbReference>
<sequence>MNRRTNDLAPISQLPVEIFNEIFFLHQQNTMMSDYYRRESEVVTVNWIGITHVCQQWREIALNLPRLWIHLPLMYPDWTKEMIERSKSAGLIVRVSDSYPRKVDALKELLLPNFSRFEVLDVQRYVNAHVVEELFEDIKPTSVPHLSTLILSTEERVCLFYPLHEWLQIMDSQLLNTHSLKRVEAPFTLRWDLGLFTGLTHLKLGHKDSSRRYPTSQLKFLDALRRMPTLECLDLKDHVLPNVVYLDALEPVDLPNLQDLRLCDWVDIIEFFLVHVSFPATARISIGCKSRRYVLLPEKISPVVDLLQRLVEQSPHARKIHHIEVTFSEGRAKDDSCYLPVDYQSRDIVVLKFKGWVSSESPARRLGSTDDSDALSSKPDFTFLMKFQPSPDLAPDDINALFVSTFRMFPREDVVSFSLRSGPMPCDASLEHFACEIGQLPALERLAVNHTSFLLELDLQYDDPSFPALRYLDFTDCEIDVPDLTMLYECLKDRTACRLGPEKLRMDLRGLGEVDRNSMSLLEQVADVVWVMVPGSAK</sequence>
<dbReference type="Proteomes" id="UP000053424">
    <property type="component" value="Unassembled WGS sequence"/>
</dbReference>
<dbReference type="STRING" id="686832.A0A0C3BUR5"/>
<name>A0A0C3BUR5_HEBCY</name>
<dbReference type="HOGENOM" id="CLU_024199_2_3_1"/>
<protein>
    <submittedName>
        <fullName evidence="1">Uncharacterized protein</fullName>
    </submittedName>
</protein>
<evidence type="ECO:0000313" key="1">
    <source>
        <dbReference type="EMBL" id="KIM35829.1"/>
    </source>
</evidence>
<reference evidence="2" key="2">
    <citation type="submission" date="2015-01" db="EMBL/GenBank/DDBJ databases">
        <title>Evolutionary Origins and Diversification of the Mycorrhizal Mutualists.</title>
        <authorList>
            <consortium name="DOE Joint Genome Institute"/>
            <consortium name="Mycorrhizal Genomics Consortium"/>
            <person name="Kohler A."/>
            <person name="Kuo A."/>
            <person name="Nagy L.G."/>
            <person name="Floudas D."/>
            <person name="Copeland A."/>
            <person name="Barry K.W."/>
            <person name="Cichocki N."/>
            <person name="Veneault-Fourrey C."/>
            <person name="LaButti K."/>
            <person name="Lindquist E.A."/>
            <person name="Lipzen A."/>
            <person name="Lundell T."/>
            <person name="Morin E."/>
            <person name="Murat C."/>
            <person name="Riley R."/>
            <person name="Ohm R."/>
            <person name="Sun H."/>
            <person name="Tunlid A."/>
            <person name="Henrissat B."/>
            <person name="Grigoriev I.V."/>
            <person name="Hibbett D.S."/>
            <person name="Martin F."/>
        </authorList>
    </citation>
    <scope>NUCLEOTIDE SEQUENCE [LARGE SCALE GENOMIC DNA]</scope>
    <source>
        <strain evidence="2">h7</strain>
    </source>
</reference>
<gene>
    <name evidence="1" type="ORF">M413DRAFT_32185</name>
</gene>
<evidence type="ECO:0000313" key="2">
    <source>
        <dbReference type="Proteomes" id="UP000053424"/>
    </source>
</evidence>
<reference evidence="1 2" key="1">
    <citation type="submission" date="2014-04" db="EMBL/GenBank/DDBJ databases">
        <authorList>
            <consortium name="DOE Joint Genome Institute"/>
            <person name="Kuo A."/>
            <person name="Gay G."/>
            <person name="Dore J."/>
            <person name="Kohler A."/>
            <person name="Nagy L.G."/>
            <person name="Floudas D."/>
            <person name="Copeland A."/>
            <person name="Barry K.W."/>
            <person name="Cichocki N."/>
            <person name="Veneault-Fourrey C."/>
            <person name="LaButti K."/>
            <person name="Lindquist E.A."/>
            <person name="Lipzen A."/>
            <person name="Lundell T."/>
            <person name="Morin E."/>
            <person name="Murat C."/>
            <person name="Sun H."/>
            <person name="Tunlid A."/>
            <person name="Henrissat B."/>
            <person name="Grigoriev I.V."/>
            <person name="Hibbett D.S."/>
            <person name="Martin F."/>
            <person name="Nordberg H.P."/>
            <person name="Cantor M.N."/>
            <person name="Hua S.X."/>
        </authorList>
    </citation>
    <scope>NUCLEOTIDE SEQUENCE [LARGE SCALE GENOMIC DNA]</scope>
    <source>
        <strain evidence="2">h7</strain>
    </source>
</reference>
<dbReference type="AlphaFoldDB" id="A0A0C3BUR5"/>